<dbReference type="EMBL" id="OCNH01000007">
    <property type="protein sequence ID" value="SOD97749.1"/>
    <property type="molecule type" value="Genomic_DNA"/>
</dbReference>
<protein>
    <submittedName>
        <fullName evidence="1">Uncharacterized protein</fullName>
    </submittedName>
</protein>
<dbReference type="OrthoDB" id="963317at2"/>
<evidence type="ECO:0000313" key="1">
    <source>
        <dbReference type="EMBL" id="SOD97749.1"/>
    </source>
</evidence>
<dbReference type="Proteomes" id="UP000219452">
    <property type="component" value="Unassembled WGS sequence"/>
</dbReference>
<name>A0A286GRR7_9BACT</name>
<organism evidence="1 2">
    <name type="scientific">Spirosoma fluviale</name>
    <dbReference type="NCBI Taxonomy" id="1597977"/>
    <lineage>
        <taxon>Bacteria</taxon>
        <taxon>Pseudomonadati</taxon>
        <taxon>Bacteroidota</taxon>
        <taxon>Cytophagia</taxon>
        <taxon>Cytophagales</taxon>
        <taxon>Cytophagaceae</taxon>
        <taxon>Spirosoma</taxon>
    </lineage>
</organism>
<reference evidence="2" key="1">
    <citation type="submission" date="2017-09" db="EMBL/GenBank/DDBJ databases">
        <authorList>
            <person name="Varghese N."/>
            <person name="Submissions S."/>
        </authorList>
    </citation>
    <scope>NUCLEOTIDE SEQUENCE [LARGE SCALE GENOMIC DNA]</scope>
    <source>
        <strain evidence="2">DSM 29961</strain>
    </source>
</reference>
<proteinExistence type="predicted"/>
<dbReference type="AlphaFoldDB" id="A0A286GRR7"/>
<sequence>MKNEPIKQKILADYTTLLGLKHDNPDLIKEKLKRIGERINHLGTTISEEKDVVGDAARLVDSALTIEFVTFMESLTEDDQEEALAQLKHKVAEACQLLQIHA</sequence>
<evidence type="ECO:0000313" key="2">
    <source>
        <dbReference type="Proteomes" id="UP000219452"/>
    </source>
</evidence>
<keyword evidence="2" id="KW-1185">Reference proteome</keyword>
<dbReference type="RefSeq" id="WP_097130938.1">
    <property type="nucleotide sequence ID" value="NZ_OCNH01000007.1"/>
</dbReference>
<accession>A0A286GRR7</accession>
<gene>
    <name evidence="1" type="ORF">SAMN06269250_5907</name>
</gene>